<dbReference type="InterPro" id="IPR011066">
    <property type="entry name" value="MscS_channel_C_sf"/>
</dbReference>
<reference evidence="9" key="2">
    <citation type="submission" date="2019-01" db="EMBL/GenBank/DDBJ databases">
        <authorList>
            <consortium name="NCBI Pathogen Detection Project"/>
        </authorList>
    </citation>
    <scope>NUCLEOTIDE SEQUENCE</scope>
    <source>
        <strain evidence="9">BCW_3452</strain>
    </source>
</reference>
<feature type="transmembrane region" description="Helical" evidence="7">
    <location>
        <begin position="25"/>
        <end position="49"/>
    </location>
</feature>
<dbReference type="AlphaFoldDB" id="A0A8H9N152"/>
<dbReference type="InterPro" id="IPR006685">
    <property type="entry name" value="MscS_channel_2nd"/>
</dbReference>
<sequence length="374" mass="41734">MISDSNSNDFVSVVPSLITNDSAQLFFYSLIAYAIIIGIVVWLSNFLLLKLNNTHNPTKRTVIAHSIVSAKPPFVVFATSIFIRHCLEISEISNSQHFVVRFLVDHVVFMAALFSFLWLVHRATNTFREEMIRRFKFEEVNSTTVDKNSQKTKIDAIGKIIIGGWTILTGIMLLNHFGVPASSILAFGGFGTVVIGFAARDIISDVISALLIYADNTFDLEEWVRIDNPSVEGVIEHIGWRVTCIRTFDNTPVYIPNSVLGKSMIQNVSRRDAMRIKEFVTVEIKSASKLPSIIKEIKQSVFNNHDGIDLDRPVVVSLSSYKGAVCWLYISAHTKSTDMSGYYGIKQDVLLKINTILDANGVSHESPNQILGSD</sequence>
<keyword evidence="6 7" id="KW-0472">Membrane</keyword>
<dbReference type="GO" id="GO:0005886">
    <property type="term" value="C:plasma membrane"/>
    <property type="evidence" value="ECO:0007669"/>
    <property type="project" value="UniProtKB-SubCell"/>
</dbReference>
<dbReference type="GO" id="GO:0008381">
    <property type="term" value="F:mechanosensitive monoatomic ion channel activity"/>
    <property type="evidence" value="ECO:0007669"/>
    <property type="project" value="UniProtKB-ARBA"/>
</dbReference>
<evidence type="ECO:0000256" key="3">
    <source>
        <dbReference type="ARBA" id="ARBA00022475"/>
    </source>
</evidence>
<proteinExistence type="inferred from homology"/>
<keyword evidence="3" id="KW-1003">Cell membrane</keyword>
<name>A0A8H9N152_VIBVL</name>
<protein>
    <submittedName>
        <fullName evidence="9">Mechanosensitive ion channel</fullName>
    </submittedName>
</protein>
<organism evidence="9">
    <name type="scientific">Vibrio vulnificus</name>
    <dbReference type="NCBI Taxonomy" id="672"/>
    <lineage>
        <taxon>Bacteria</taxon>
        <taxon>Pseudomonadati</taxon>
        <taxon>Pseudomonadota</taxon>
        <taxon>Gammaproteobacteria</taxon>
        <taxon>Vibrionales</taxon>
        <taxon>Vibrionaceae</taxon>
        <taxon>Vibrio</taxon>
    </lineage>
</organism>
<evidence type="ECO:0000256" key="1">
    <source>
        <dbReference type="ARBA" id="ARBA00004651"/>
    </source>
</evidence>
<dbReference type="InterPro" id="IPR023408">
    <property type="entry name" value="MscS_beta-dom_sf"/>
</dbReference>
<dbReference type="PANTHER" id="PTHR43634">
    <property type="entry name" value="OW CONDUCTANCE MECHANOSENSITIVE CHANNEL"/>
    <property type="match status" value="1"/>
</dbReference>
<dbReference type="InterPro" id="IPR010920">
    <property type="entry name" value="LSM_dom_sf"/>
</dbReference>
<feature type="transmembrane region" description="Helical" evidence="7">
    <location>
        <begin position="156"/>
        <end position="174"/>
    </location>
</feature>
<dbReference type="Gene3D" id="1.10.287.1260">
    <property type="match status" value="1"/>
</dbReference>
<dbReference type="Pfam" id="PF00924">
    <property type="entry name" value="MS_channel_2nd"/>
    <property type="match status" value="1"/>
</dbReference>
<dbReference type="EMBL" id="DACRBY010000017">
    <property type="protein sequence ID" value="HAS8540898.1"/>
    <property type="molecule type" value="Genomic_DNA"/>
</dbReference>
<comment type="caution">
    <text evidence="9">The sequence shown here is derived from an EMBL/GenBank/DDBJ whole genome shotgun (WGS) entry which is preliminary data.</text>
</comment>
<feature type="transmembrane region" description="Helical" evidence="7">
    <location>
        <begin position="180"/>
        <end position="199"/>
    </location>
</feature>
<evidence type="ECO:0000256" key="4">
    <source>
        <dbReference type="ARBA" id="ARBA00022692"/>
    </source>
</evidence>
<dbReference type="PANTHER" id="PTHR43634:SF2">
    <property type="entry name" value="LOW CONDUCTANCE MECHANOSENSITIVE CHANNEL YNAI"/>
    <property type="match status" value="1"/>
</dbReference>
<feature type="domain" description="Mechanosensitive ion channel MscS" evidence="8">
    <location>
        <begin position="201"/>
        <end position="270"/>
    </location>
</feature>
<evidence type="ECO:0000256" key="2">
    <source>
        <dbReference type="ARBA" id="ARBA00008017"/>
    </source>
</evidence>
<dbReference type="InterPro" id="IPR011014">
    <property type="entry name" value="MscS_channel_TM-2"/>
</dbReference>
<evidence type="ECO:0000313" key="9">
    <source>
        <dbReference type="EMBL" id="HAS8540898.1"/>
    </source>
</evidence>
<dbReference type="SUPFAM" id="SSF82689">
    <property type="entry name" value="Mechanosensitive channel protein MscS (YggB), C-terminal domain"/>
    <property type="match status" value="1"/>
</dbReference>
<gene>
    <name evidence="9" type="ORF">I7730_14000</name>
</gene>
<keyword evidence="4 7" id="KW-0812">Transmembrane</keyword>
<dbReference type="SUPFAM" id="SSF50182">
    <property type="entry name" value="Sm-like ribonucleoproteins"/>
    <property type="match status" value="1"/>
</dbReference>
<feature type="transmembrane region" description="Helical" evidence="7">
    <location>
        <begin position="103"/>
        <end position="121"/>
    </location>
</feature>
<reference evidence="9" key="1">
    <citation type="journal article" date="2018" name="Genome Biol.">
        <title>SKESA: strategic k-mer extension for scrupulous assemblies.</title>
        <authorList>
            <person name="Souvorov A."/>
            <person name="Agarwala R."/>
            <person name="Lipman D.J."/>
        </authorList>
    </citation>
    <scope>NUCLEOTIDE SEQUENCE</scope>
    <source>
        <strain evidence="9">BCW_3452</strain>
    </source>
</reference>
<dbReference type="SUPFAM" id="SSF82861">
    <property type="entry name" value="Mechanosensitive channel protein MscS (YggB), transmembrane region"/>
    <property type="match status" value="1"/>
</dbReference>
<accession>A0A8H9N152</accession>
<evidence type="ECO:0000256" key="6">
    <source>
        <dbReference type="ARBA" id="ARBA00023136"/>
    </source>
</evidence>
<evidence type="ECO:0000256" key="5">
    <source>
        <dbReference type="ARBA" id="ARBA00022989"/>
    </source>
</evidence>
<evidence type="ECO:0000259" key="8">
    <source>
        <dbReference type="Pfam" id="PF00924"/>
    </source>
</evidence>
<comment type="similarity">
    <text evidence="2">Belongs to the MscS (TC 1.A.23) family.</text>
</comment>
<keyword evidence="5 7" id="KW-1133">Transmembrane helix</keyword>
<comment type="subcellular location">
    <subcellularLocation>
        <location evidence="1">Cell membrane</location>
        <topology evidence="1">Multi-pass membrane protein</topology>
    </subcellularLocation>
</comment>
<dbReference type="Proteomes" id="UP000863257">
    <property type="component" value="Unassembled WGS sequence"/>
</dbReference>
<dbReference type="InterPro" id="IPR045042">
    <property type="entry name" value="YnaI-like"/>
</dbReference>
<dbReference type="Gene3D" id="2.30.30.60">
    <property type="match status" value="1"/>
</dbReference>
<feature type="transmembrane region" description="Helical" evidence="7">
    <location>
        <begin position="61"/>
        <end position="83"/>
    </location>
</feature>
<evidence type="ECO:0000256" key="7">
    <source>
        <dbReference type="SAM" id="Phobius"/>
    </source>
</evidence>